<dbReference type="SMART" id="SM00421">
    <property type="entry name" value="HTH_LUXR"/>
    <property type="match status" value="1"/>
</dbReference>
<dbReference type="PANTHER" id="PTHR44688">
    <property type="entry name" value="DNA-BINDING TRANSCRIPTIONAL ACTIVATOR DEVR_DOSR"/>
    <property type="match status" value="1"/>
</dbReference>
<dbReference type="Pfam" id="PF00196">
    <property type="entry name" value="GerE"/>
    <property type="match status" value="1"/>
</dbReference>
<evidence type="ECO:0000313" key="5">
    <source>
        <dbReference type="EMBL" id="MDY0748431.1"/>
    </source>
</evidence>
<dbReference type="SUPFAM" id="SSF46894">
    <property type="entry name" value="C-terminal effector domain of the bipartite response regulators"/>
    <property type="match status" value="1"/>
</dbReference>
<organism evidence="5 6">
    <name type="scientific">Roseateles agri</name>
    <dbReference type="NCBI Taxonomy" id="3098619"/>
    <lineage>
        <taxon>Bacteria</taxon>
        <taxon>Pseudomonadati</taxon>
        <taxon>Pseudomonadota</taxon>
        <taxon>Betaproteobacteria</taxon>
        <taxon>Burkholderiales</taxon>
        <taxon>Sphaerotilaceae</taxon>
        <taxon>Roseateles</taxon>
    </lineage>
</organism>
<reference evidence="5 6" key="1">
    <citation type="submission" date="2023-11" db="EMBL/GenBank/DDBJ databases">
        <title>Paucibacter sp. nov., isolated from fresh soil in Korea.</title>
        <authorList>
            <person name="Le N.T.T."/>
        </authorList>
    </citation>
    <scope>NUCLEOTIDE SEQUENCE [LARGE SCALE GENOMIC DNA]</scope>
    <source>
        <strain evidence="5 6">R3-3</strain>
    </source>
</reference>
<protein>
    <submittedName>
        <fullName evidence="5">Helix-turn-helix transcriptional regulator</fullName>
    </submittedName>
</protein>
<dbReference type="PRINTS" id="PR00038">
    <property type="entry name" value="HTHLUXR"/>
</dbReference>
<keyword evidence="2" id="KW-0238">DNA-binding</keyword>
<dbReference type="RefSeq" id="WP_320426399.1">
    <property type="nucleotide sequence ID" value="NZ_JAXCLA010000010.1"/>
</dbReference>
<dbReference type="Proteomes" id="UP001285263">
    <property type="component" value="Unassembled WGS sequence"/>
</dbReference>
<accession>A0ABU5DQ29</accession>
<comment type="caution">
    <text evidence="5">The sequence shown here is derived from an EMBL/GenBank/DDBJ whole genome shotgun (WGS) entry which is preliminary data.</text>
</comment>
<gene>
    <name evidence="5" type="ORF">SNE35_28285</name>
</gene>
<evidence type="ECO:0000313" key="6">
    <source>
        <dbReference type="Proteomes" id="UP001285263"/>
    </source>
</evidence>
<dbReference type="PROSITE" id="PS50043">
    <property type="entry name" value="HTH_LUXR_2"/>
    <property type="match status" value="1"/>
</dbReference>
<keyword evidence="3" id="KW-0804">Transcription</keyword>
<dbReference type="CDD" id="cd06170">
    <property type="entry name" value="LuxR_C_like"/>
    <property type="match status" value="1"/>
</dbReference>
<dbReference type="PANTHER" id="PTHR44688:SF16">
    <property type="entry name" value="DNA-BINDING TRANSCRIPTIONAL ACTIVATOR DEVR_DOSR"/>
    <property type="match status" value="1"/>
</dbReference>
<sequence length="60" mass="6963">MLTPREADVLSELAEDHATKQIAKNLLLSPETVKHHLKAIFAQLDVKSRRKRFRRRGEGR</sequence>
<name>A0ABU5DQ29_9BURK</name>
<dbReference type="InterPro" id="IPR036388">
    <property type="entry name" value="WH-like_DNA-bd_sf"/>
</dbReference>
<dbReference type="Gene3D" id="1.10.10.10">
    <property type="entry name" value="Winged helix-like DNA-binding domain superfamily/Winged helix DNA-binding domain"/>
    <property type="match status" value="1"/>
</dbReference>
<dbReference type="InterPro" id="IPR016032">
    <property type="entry name" value="Sig_transdc_resp-reg_C-effctor"/>
</dbReference>
<evidence type="ECO:0000256" key="3">
    <source>
        <dbReference type="ARBA" id="ARBA00023163"/>
    </source>
</evidence>
<dbReference type="EMBL" id="JAXCLA010000010">
    <property type="protein sequence ID" value="MDY0748431.1"/>
    <property type="molecule type" value="Genomic_DNA"/>
</dbReference>
<proteinExistence type="predicted"/>
<evidence type="ECO:0000256" key="1">
    <source>
        <dbReference type="ARBA" id="ARBA00023015"/>
    </source>
</evidence>
<keyword evidence="1" id="KW-0805">Transcription regulation</keyword>
<keyword evidence="6" id="KW-1185">Reference proteome</keyword>
<evidence type="ECO:0000256" key="2">
    <source>
        <dbReference type="ARBA" id="ARBA00023125"/>
    </source>
</evidence>
<feature type="domain" description="HTH luxR-type" evidence="4">
    <location>
        <begin position="1"/>
        <end position="57"/>
    </location>
</feature>
<evidence type="ECO:0000259" key="4">
    <source>
        <dbReference type="PROSITE" id="PS50043"/>
    </source>
</evidence>
<dbReference type="InterPro" id="IPR000792">
    <property type="entry name" value="Tscrpt_reg_LuxR_C"/>
</dbReference>